<reference evidence="4" key="1">
    <citation type="submission" date="2017-04" db="EMBL/GenBank/DDBJ databases">
        <title>Function of individual gut microbiota members based on whole genome sequencing of pure cultures obtained from chicken caecum.</title>
        <authorList>
            <person name="Medvecky M."/>
            <person name="Cejkova D."/>
            <person name="Polansky O."/>
            <person name="Karasova D."/>
            <person name="Kubasova T."/>
            <person name="Cizek A."/>
            <person name="Rychlik I."/>
        </authorList>
    </citation>
    <scope>NUCLEOTIDE SEQUENCE [LARGE SCALE GENOMIC DNA]</scope>
    <source>
        <strain evidence="4">An5</strain>
    </source>
</reference>
<feature type="compositionally biased region" description="Basic residues" evidence="1">
    <location>
        <begin position="183"/>
        <end position="193"/>
    </location>
</feature>
<feature type="transmembrane region" description="Helical" evidence="2">
    <location>
        <begin position="75"/>
        <end position="97"/>
    </location>
</feature>
<feature type="transmembrane region" description="Helical" evidence="2">
    <location>
        <begin position="109"/>
        <end position="128"/>
    </location>
</feature>
<feature type="transmembrane region" description="Helical" evidence="2">
    <location>
        <begin position="134"/>
        <end position="156"/>
    </location>
</feature>
<feature type="region of interest" description="Disordered" evidence="1">
    <location>
        <begin position="169"/>
        <end position="193"/>
    </location>
</feature>
<evidence type="ECO:0000313" key="4">
    <source>
        <dbReference type="Proteomes" id="UP000195781"/>
    </source>
</evidence>
<feature type="transmembrane region" description="Helical" evidence="2">
    <location>
        <begin position="41"/>
        <end position="63"/>
    </location>
</feature>
<keyword evidence="2" id="KW-0472">Membrane</keyword>
<organism evidence="3 4">
    <name type="scientific">[Collinsella] massiliensis</name>
    <dbReference type="NCBI Taxonomy" id="1232426"/>
    <lineage>
        <taxon>Bacteria</taxon>
        <taxon>Bacillati</taxon>
        <taxon>Actinomycetota</taxon>
        <taxon>Coriobacteriia</taxon>
        <taxon>Coriobacteriales</taxon>
        <taxon>Coriobacteriaceae</taxon>
        <taxon>Enorma</taxon>
    </lineage>
</organism>
<dbReference type="OrthoDB" id="3176916at2"/>
<evidence type="ECO:0008006" key="5">
    <source>
        <dbReference type="Google" id="ProtNLM"/>
    </source>
</evidence>
<comment type="caution">
    <text evidence="3">The sequence shown here is derived from an EMBL/GenBank/DDBJ whole genome shotgun (WGS) entry which is preliminary data.</text>
</comment>
<feature type="transmembrane region" description="Helical" evidence="2">
    <location>
        <begin position="12"/>
        <end position="29"/>
    </location>
</feature>
<accession>A0A1Y3XX81</accession>
<keyword evidence="4" id="KW-1185">Reference proteome</keyword>
<sequence length="193" mass="19533">MPYTNAGTQRSYVMPVLAIVAAVLQVALAPQISILGGRFNFMLAFAVAVALRGDATQAVYAGFFSGLFYDLTATVPIGLMALITTVCSFALASVGGAGTSGFSPTSIRLAGVGIFAACIVNAVALVLLGAEGSILFSLGHGVVTAILTSIASIPFLMASGSPSALGGGGFSARGGRSGSRFKTVPRTRRRSLH</sequence>
<dbReference type="EMBL" id="NFIE01000007">
    <property type="protein sequence ID" value="OUN88928.1"/>
    <property type="molecule type" value="Genomic_DNA"/>
</dbReference>
<dbReference type="RefSeq" id="WP_019238517.1">
    <property type="nucleotide sequence ID" value="NZ_CABKRW010000105.1"/>
</dbReference>
<gene>
    <name evidence="3" type="ORF">B5G02_03975</name>
</gene>
<proteinExistence type="predicted"/>
<evidence type="ECO:0000256" key="2">
    <source>
        <dbReference type="SAM" id="Phobius"/>
    </source>
</evidence>
<protein>
    <recommendedName>
        <fullName evidence="5">Rod shape-determining protein MreD</fullName>
    </recommendedName>
</protein>
<keyword evidence="2" id="KW-0812">Transmembrane</keyword>
<keyword evidence="2" id="KW-1133">Transmembrane helix</keyword>
<dbReference type="AlphaFoldDB" id="A0A1Y3XX81"/>
<evidence type="ECO:0000313" key="3">
    <source>
        <dbReference type="EMBL" id="OUN88928.1"/>
    </source>
</evidence>
<evidence type="ECO:0000256" key="1">
    <source>
        <dbReference type="SAM" id="MobiDB-lite"/>
    </source>
</evidence>
<dbReference type="Proteomes" id="UP000195781">
    <property type="component" value="Unassembled WGS sequence"/>
</dbReference>
<name>A0A1Y3XX81_9ACTN</name>